<proteinExistence type="predicted"/>
<protein>
    <submittedName>
        <fullName evidence="2">Uncharacterized protein</fullName>
    </submittedName>
</protein>
<feature type="compositionally biased region" description="Low complexity" evidence="1">
    <location>
        <begin position="365"/>
        <end position="379"/>
    </location>
</feature>
<comment type="caution">
    <text evidence="2">The sequence shown here is derived from an EMBL/GenBank/DDBJ whole genome shotgun (WGS) entry which is preliminary data.</text>
</comment>
<feature type="compositionally biased region" description="Low complexity" evidence="1">
    <location>
        <begin position="261"/>
        <end position="271"/>
    </location>
</feature>
<feature type="compositionally biased region" description="Low complexity" evidence="1">
    <location>
        <begin position="332"/>
        <end position="345"/>
    </location>
</feature>
<dbReference type="Proteomes" id="UP001057375">
    <property type="component" value="Unassembled WGS sequence"/>
</dbReference>
<reference evidence="2" key="1">
    <citation type="submission" date="2022-03" db="EMBL/GenBank/DDBJ databases">
        <title>Draft genome sequence of Aduncisulcus paluster, a free-living microaerophilic Fornicata.</title>
        <authorList>
            <person name="Yuyama I."/>
            <person name="Kume K."/>
            <person name="Tamura T."/>
            <person name="Inagaki Y."/>
            <person name="Hashimoto T."/>
        </authorList>
    </citation>
    <scope>NUCLEOTIDE SEQUENCE</scope>
    <source>
        <strain evidence="2">NY0171</strain>
    </source>
</reference>
<name>A0ABQ5KS18_9EUKA</name>
<gene>
    <name evidence="2" type="ORF">ADUPG1_007766</name>
</gene>
<evidence type="ECO:0000313" key="3">
    <source>
        <dbReference type="Proteomes" id="UP001057375"/>
    </source>
</evidence>
<accession>A0ABQ5KS18</accession>
<sequence length="395" mass="44135">MKYEITDEFIEKLAQTEGFRLADEECVTQLKHIGNKIRDEIMAIAMHISPPGEEVDATDIVIATQNLLSNLAQPSQILEGGIEYHDIVSSINKTPLKKFGDENPFSTHHSTYGQGMFEIKYKHTETTMPSDDIERKLAQLRATCKAIEKDEGRESTRKESEEKDESKEGTEAVPDAGILDFSDIPECHDEVVARISTHSVPVEGIDELFRCVAGIGKHIEQRLAQEDGRGRVSQFQSSQVHYAPRGPPGSAQMQRQPSPHHPMGMQPHHGMVSSGQMTPHGQQMAPHGGQMSPHGGQMGTHGKPMQQRIVQGTPQMTPQSMARQQVHPSSMQLTPQQQYMIQQQQKGMGRRSPRLQIKDQERLRTQPIQAQPTPQAATPSSRYSFRDKPPVSYSK</sequence>
<keyword evidence="3" id="KW-1185">Reference proteome</keyword>
<feature type="region of interest" description="Disordered" evidence="1">
    <location>
        <begin position="225"/>
        <end position="395"/>
    </location>
</feature>
<feature type="compositionally biased region" description="Basic and acidic residues" evidence="1">
    <location>
        <begin position="146"/>
        <end position="170"/>
    </location>
</feature>
<dbReference type="EMBL" id="BQXS01010806">
    <property type="protein sequence ID" value="GKT34408.1"/>
    <property type="molecule type" value="Genomic_DNA"/>
</dbReference>
<organism evidence="2 3">
    <name type="scientific">Aduncisulcus paluster</name>
    <dbReference type="NCBI Taxonomy" id="2918883"/>
    <lineage>
        <taxon>Eukaryota</taxon>
        <taxon>Metamonada</taxon>
        <taxon>Carpediemonas-like organisms</taxon>
        <taxon>Aduncisulcus</taxon>
    </lineage>
</organism>
<feature type="compositionally biased region" description="Polar residues" evidence="1">
    <location>
        <begin position="308"/>
        <end position="331"/>
    </location>
</feature>
<feature type="region of interest" description="Disordered" evidence="1">
    <location>
        <begin position="146"/>
        <end position="173"/>
    </location>
</feature>
<evidence type="ECO:0000313" key="2">
    <source>
        <dbReference type="EMBL" id="GKT34408.1"/>
    </source>
</evidence>
<evidence type="ECO:0000256" key="1">
    <source>
        <dbReference type="SAM" id="MobiDB-lite"/>
    </source>
</evidence>